<name>A0ABT5B0W7_9BACT</name>
<keyword evidence="2" id="KW-0645">Protease</keyword>
<dbReference type="InterPro" id="IPR012962">
    <property type="entry name" value="Pept_M54_archaemetzincn"/>
</dbReference>
<dbReference type="SUPFAM" id="SSF55486">
    <property type="entry name" value="Metalloproteases ('zincins'), catalytic domain"/>
    <property type="match status" value="1"/>
</dbReference>
<dbReference type="PANTHER" id="PTHR15910:SF1">
    <property type="entry name" value="ARCHAEMETZINCIN-2"/>
    <property type="match status" value="1"/>
</dbReference>
<gene>
    <name evidence="9" type="ORF">POL58_05365</name>
</gene>
<keyword evidence="3" id="KW-0479">Metal-binding</keyword>
<dbReference type="InterPro" id="IPR024079">
    <property type="entry name" value="MetalloPept_cat_dom_sf"/>
</dbReference>
<organism evidence="9 10">
    <name type="scientific">Nannocystis radixulma</name>
    <dbReference type="NCBI Taxonomy" id="2995305"/>
    <lineage>
        <taxon>Bacteria</taxon>
        <taxon>Pseudomonadati</taxon>
        <taxon>Myxococcota</taxon>
        <taxon>Polyangia</taxon>
        <taxon>Nannocystales</taxon>
        <taxon>Nannocystaceae</taxon>
        <taxon>Nannocystis</taxon>
    </lineage>
</organism>
<keyword evidence="10" id="KW-1185">Reference proteome</keyword>
<evidence type="ECO:0000256" key="7">
    <source>
        <dbReference type="SAM" id="MobiDB-lite"/>
    </source>
</evidence>
<dbReference type="CDD" id="cd11375">
    <property type="entry name" value="Peptidase_M54"/>
    <property type="match status" value="1"/>
</dbReference>
<evidence type="ECO:0000256" key="5">
    <source>
        <dbReference type="ARBA" id="ARBA00022833"/>
    </source>
</evidence>
<dbReference type="RefSeq" id="WP_271995081.1">
    <property type="nucleotide sequence ID" value="NZ_JAQNDN010000001.1"/>
</dbReference>
<keyword evidence="5" id="KW-0862">Zinc</keyword>
<dbReference type="PANTHER" id="PTHR15910">
    <property type="entry name" value="ARCHAEMETZINCIN"/>
    <property type="match status" value="1"/>
</dbReference>
<comment type="caution">
    <text evidence="9">The sequence shown here is derived from an EMBL/GenBank/DDBJ whole genome shotgun (WGS) entry which is preliminary data.</text>
</comment>
<evidence type="ECO:0000256" key="1">
    <source>
        <dbReference type="ARBA" id="ARBA00001947"/>
    </source>
</evidence>
<sequence>MCLSRRRLLAGLSCLPFAGCDAAEPIETRTPPSPAPRLERPLEAWRQALGPLDDVEPALRSAFTDPREFAPMPPRRPGDWRSVRPEPPQSVAEFLASDPNVRAAPRERLALLPLGRFPFDVVVGTEYVGLVRTPAPADVAALLAAFFATPTDLLPAEPLPDGLPWREVRGHRQHDARALLGAAASRLPPDAYGMLTMVTVDLFALPEQQYAFGWSTFQERLAVVGFARFDPSFFGAPAPPDIAGKVLRRGLRVAVHEVGHLFGLAHCQAFRCVMNGVADLDELDAIPLRLCPLCLRKLHLVTGLDILARDEQLRRAFEALALPEEAHWLAERARRLRYAARTR</sequence>
<dbReference type="Pfam" id="PF07998">
    <property type="entry name" value="Peptidase_M54"/>
    <property type="match status" value="1"/>
</dbReference>
<feature type="signal peptide" evidence="8">
    <location>
        <begin position="1"/>
        <end position="22"/>
    </location>
</feature>
<evidence type="ECO:0000256" key="6">
    <source>
        <dbReference type="ARBA" id="ARBA00023049"/>
    </source>
</evidence>
<dbReference type="EMBL" id="JAQNDN010000001">
    <property type="protein sequence ID" value="MDC0667154.1"/>
    <property type="molecule type" value="Genomic_DNA"/>
</dbReference>
<evidence type="ECO:0000313" key="10">
    <source>
        <dbReference type="Proteomes" id="UP001217838"/>
    </source>
</evidence>
<proteinExistence type="predicted"/>
<keyword evidence="4" id="KW-0378">Hydrolase</keyword>
<feature type="chain" id="PRO_5045879374" evidence="8">
    <location>
        <begin position="23"/>
        <end position="343"/>
    </location>
</feature>
<reference evidence="9 10" key="1">
    <citation type="submission" date="2022-11" db="EMBL/GenBank/DDBJ databases">
        <title>Minimal conservation of predation-associated metabolite biosynthetic gene clusters underscores biosynthetic potential of Myxococcota including descriptions for ten novel species: Archangium lansinium sp. nov., Myxococcus landrumus sp. nov., Nannocystis bai.</title>
        <authorList>
            <person name="Ahearne A."/>
            <person name="Stevens C."/>
            <person name="Dowd S."/>
        </authorList>
    </citation>
    <scope>NUCLEOTIDE SEQUENCE [LARGE SCALE GENOMIC DNA]</scope>
    <source>
        <strain evidence="9 10">NCELM</strain>
    </source>
</reference>
<evidence type="ECO:0000256" key="2">
    <source>
        <dbReference type="ARBA" id="ARBA00022670"/>
    </source>
</evidence>
<evidence type="ECO:0000256" key="3">
    <source>
        <dbReference type="ARBA" id="ARBA00022723"/>
    </source>
</evidence>
<dbReference type="Proteomes" id="UP001217838">
    <property type="component" value="Unassembled WGS sequence"/>
</dbReference>
<evidence type="ECO:0000313" key="9">
    <source>
        <dbReference type="EMBL" id="MDC0667154.1"/>
    </source>
</evidence>
<evidence type="ECO:0000256" key="8">
    <source>
        <dbReference type="SAM" id="SignalP"/>
    </source>
</evidence>
<keyword evidence="6" id="KW-0482">Metalloprotease</keyword>
<protein>
    <submittedName>
        <fullName evidence="9">Archaemetzincin</fullName>
    </submittedName>
</protein>
<accession>A0ABT5B0W7</accession>
<dbReference type="Gene3D" id="3.40.390.10">
    <property type="entry name" value="Collagenase (Catalytic Domain)"/>
    <property type="match status" value="1"/>
</dbReference>
<feature type="region of interest" description="Disordered" evidence="7">
    <location>
        <begin position="65"/>
        <end position="86"/>
    </location>
</feature>
<evidence type="ECO:0000256" key="4">
    <source>
        <dbReference type="ARBA" id="ARBA00022801"/>
    </source>
</evidence>
<keyword evidence="8" id="KW-0732">Signal</keyword>
<comment type="cofactor">
    <cofactor evidence="1">
        <name>Zn(2+)</name>
        <dbReference type="ChEBI" id="CHEBI:29105"/>
    </cofactor>
</comment>